<organism evidence="8 9">
    <name type="scientific">Nocardioides panzhihuensis</name>
    <dbReference type="NCBI Taxonomy" id="860243"/>
    <lineage>
        <taxon>Bacteria</taxon>
        <taxon>Bacillati</taxon>
        <taxon>Actinomycetota</taxon>
        <taxon>Actinomycetes</taxon>
        <taxon>Propionibacteriales</taxon>
        <taxon>Nocardioidaceae</taxon>
        <taxon>Nocardioides</taxon>
    </lineage>
</organism>
<accession>A0A7Z0IVP0</accession>
<feature type="transmembrane region" description="Helical" evidence="6">
    <location>
        <begin position="20"/>
        <end position="47"/>
    </location>
</feature>
<evidence type="ECO:0000256" key="4">
    <source>
        <dbReference type="ARBA" id="ARBA00022989"/>
    </source>
</evidence>
<dbReference type="SUPFAM" id="SSF52540">
    <property type="entry name" value="P-loop containing nucleoside triphosphate hydrolases"/>
    <property type="match status" value="1"/>
</dbReference>
<proteinExistence type="predicted"/>
<evidence type="ECO:0000313" key="9">
    <source>
        <dbReference type="Proteomes" id="UP000564496"/>
    </source>
</evidence>
<protein>
    <submittedName>
        <fullName evidence="8">Type IV secretory pathway TraG/TraD family ATPase VirD4</fullName>
    </submittedName>
</protein>
<dbReference type="RefSeq" id="WP_179661791.1">
    <property type="nucleotide sequence ID" value="NZ_JACBZR010000002.1"/>
</dbReference>
<gene>
    <name evidence="8" type="ORF">BJ988_005923</name>
</gene>
<evidence type="ECO:0000256" key="6">
    <source>
        <dbReference type="SAM" id="Phobius"/>
    </source>
</evidence>
<evidence type="ECO:0000256" key="3">
    <source>
        <dbReference type="ARBA" id="ARBA00022692"/>
    </source>
</evidence>
<dbReference type="Pfam" id="PF12696">
    <property type="entry name" value="TraG-D_C"/>
    <property type="match status" value="1"/>
</dbReference>
<sequence>MSRRESVEHRHRTGDWVTWVGPLVGFGVLTLLLAYWAAALLTGAAQGRTPFSLPIEQVTGSMPAPGLATWIVFALLVLIPATLVWVALVRWGGGVRRGRSRLDDAAGRMGRGKEDLEEFLPAGARAKAERLRPGGLGKGDGEVGPAIGRTLTGPRRVMLRQSWEDCSIDIYGPRRGKSSARAIPAILDAPGPVVATANKVELYPETWQHRATKGRVDLYDPQHLIVNKNTPAACWYNPLTQVDGPVAAAELAEIWRVAAVDPEARTDEYFSPAGKELAANLMLAAAVRGGTLMDVYKWLLDPETEEPERTLADHGFELPAFSMRELRTTTVKQRDGVYGGPRIWLRPLVDAHTARWVTPGNGRQFDPVEFVENPNTLYLHSQKGAGSAAALVGSLVKGIFDAAKAKAGTMGRLDPSLLAVLDEVANVCRLPDLPEYYSHFGSRGINIMAFLQSYKQGRNLWGEHGMDALWGSATVRVYGGGEGDTQFLRSLAELIGRHTVIDRTRSVGQGPRGVTLSEHHAREFTLDVDDLGSLPKWRAVMFTQAGRPAMFELAPYFRDPELARVVTASKEAFTEALGTRTLPHLVHSLDGLAPKELPW</sequence>
<dbReference type="GO" id="GO:0005886">
    <property type="term" value="C:plasma membrane"/>
    <property type="evidence" value="ECO:0007669"/>
    <property type="project" value="UniProtKB-SubCell"/>
</dbReference>
<dbReference type="InterPro" id="IPR032689">
    <property type="entry name" value="TraG-D_C"/>
</dbReference>
<evidence type="ECO:0000256" key="1">
    <source>
        <dbReference type="ARBA" id="ARBA00004651"/>
    </source>
</evidence>
<keyword evidence="4 6" id="KW-1133">Transmembrane helix</keyword>
<keyword evidence="5 6" id="KW-0472">Membrane</keyword>
<comment type="caution">
    <text evidence="8">The sequence shown here is derived from an EMBL/GenBank/DDBJ whole genome shotgun (WGS) entry which is preliminary data.</text>
</comment>
<evidence type="ECO:0000313" key="8">
    <source>
        <dbReference type="EMBL" id="NYI81215.1"/>
    </source>
</evidence>
<dbReference type="Proteomes" id="UP000564496">
    <property type="component" value="Unassembled WGS sequence"/>
</dbReference>
<feature type="transmembrane region" description="Helical" evidence="6">
    <location>
        <begin position="67"/>
        <end position="91"/>
    </location>
</feature>
<evidence type="ECO:0000256" key="5">
    <source>
        <dbReference type="ARBA" id="ARBA00023136"/>
    </source>
</evidence>
<dbReference type="CDD" id="cd01127">
    <property type="entry name" value="TrwB_TraG_TraD_VirD4"/>
    <property type="match status" value="1"/>
</dbReference>
<dbReference type="InterPro" id="IPR027417">
    <property type="entry name" value="P-loop_NTPase"/>
</dbReference>
<evidence type="ECO:0000259" key="7">
    <source>
        <dbReference type="Pfam" id="PF12696"/>
    </source>
</evidence>
<evidence type="ECO:0000256" key="2">
    <source>
        <dbReference type="ARBA" id="ARBA00022475"/>
    </source>
</evidence>
<feature type="domain" description="TraD/TraG TraM recognition site" evidence="7">
    <location>
        <begin position="417"/>
        <end position="535"/>
    </location>
</feature>
<dbReference type="AlphaFoldDB" id="A0A7Z0IVP0"/>
<dbReference type="EMBL" id="JACBZR010000002">
    <property type="protein sequence ID" value="NYI81215.1"/>
    <property type="molecule type" value="Genomic_DNA"/>
</dbReference>
<dbReference type="Gene3D" id="3.40.50.300">
    <property type="entry name" value="P-loop containing nucleotide triphosphate hydrolases"/>
    <property type="match status" value="1"/>
</dbReference>
<dbReference type="PANTHER" id="PTHR37937:SF1">
    <property type="entry name" value="CONJUGATIVE TRANSFER: DNA TRANSPORT"/>
    <property type="match status" value="1"/>
</dbReference>
<keyword evidence="2" id="KW-1003">Cell membrane</keyword>
<dbReference type="PANTHER" id="PTHR37937">
    <property type="entry name" value="CONJUGATIVE TRANSFER: DNA TRANSPORT"/>
    <property type="match status" value="1"/>
</dbReference>
<name>A0A7Z0IVP0_9ACTN</name>
<keyword evidence="9" id="KW-1185">Reference proteome</keyword>
<keyword evidence="3 6" id="KW-0812">Transmembrane</keyword>
<comment type="subcellular location">
    <subcellularLocation>
        <location evidence="1">Cell membrane</location>
        <topology evidence="1">Multi-pass membrane protein</topology>
    </subcellularLocation>
</comment>
<dbReference type="InterPro" id="IPR051539">
    <property type="entry name" value="T4SS-coupling_protein"/>
</dbReference>
<reference evidence="8 9" key="1">
    <citation type="submission" date="2020-07" db="EMBL/GenBank/DDBJ databases">
        <title>Sequencing the genomes of 1000 actinobacteria strains.</title>
        <authorList>
            <person name="Klenk H.-P."/>
        </authorList>
    </citation>
    <scope>NUCLEOTIDE SEQUENCE [LARGE SCALE GENOMIC DNA]</scope>
    <source>
        <strain evidence="8 9">DSM 26487</strain>
    </source>
</reference>